<protein>
    <submittedName>
        <fullName evidence="1">Phosphoribosylformylglycinamidine synthase</fullName>
        <ecNumber evidence="1">6.3.5.3</ecNumber>
    </submittedName>
</protein>
<dbReference type="Gene3D" id="3.90.650.10">
    <property type="entry name" value="PurM-like C-terminal domain"/>
    <property type="match status" value="1"/>
</dbReference>
<keyword evidence="1" id="KW-0436">Ligase</keyword>
<name>A0A4U9ID97_9ENTR</name>
<dbReference type="EMBL" id="LR590464">
    <property type="protein sequence ID" value="VTP74605.1"/>
    <property type="molecule type" value="Genomic_DNA"/>
</dbReference>
<dbReference type="Proteomes" id="UP000310719">
    <property type="component" value="Chromosome"/>
</dbReference>
<organism evidence="1 2">
    <name type="scientific">Leclercia adecarboxylata</name>
    <dbReference type="NCBI Taxonomy" id="83655"/>
    <lineage>
        <taxon>Bacteria</taxon>
        <taxon>Pseudomonadati</taxon>
        <taxon>Pseudomonadota</taxon>
        <taxon>Gammaproteobacteria</taxon>
        <taxon>Enterobacterales</taxon>
        <taxon>Enterobacteriaceae</taxon>
        <taxon>Leclercia</taxon>
    </lineage>
</organism>
<dbReference type="InterPro" id="IPR036676">
    <property type="entry name" value="PurM-like_C_sf"/>
</dbReference>
<accession>A0A4U9ID97</accession>
<evidence type="ECO:0000313" key="1">
    <source>
        <dbReference type="EMBL" id="VTP74605.1"/>
    </source>
</evidence>
<dbReference type="AlphaFoldDB" id="A0A4U9ID97"/>
<dbReference type="EC" id="6.3.5.3" evidence="1"/>
<sequence length="61" mass="6688">MATAAAALTCATSWSDEPGMSPLEIWCNESQERYVLAVAPDQLPLFDETVPPRARPVRGNR</sequence>
<dbReference type="GO" id="GO:0004642">
    <property type="term" value="F:phosphoribosylformylglycinamidine synthase activity"/>
    <property type="evidence" value="ECO:0007669"/>
    <property type="project" value="UniProtKB-EC"/>
</dbReference>
<evidence type="ECO:0000313" key="2">
    <source>
        <dbReference type="Proteomes" id="UP000310719"/>
    </source>
</evidence>
<proteinExistence type="predicted"/>
<gene>
    <name evidence="1" type="primary">purL_5</name>
    <name evidence="1" type="ORF">NCTC13032_05478</name>
</gene>
<dbReference type="SUPFAM" id="SSF56042">
    <property type="entry name" value="PurM C-terminal domain-like"/>
    <property type="match status" value="1"/>
</dbReference>
<reference evidence="1 2" key="1">
    <citation type="submission" date="2019-05" db="EMBL/GenBank/DDBJ databases">
        <authorList>
            <consortium name="Pathogen Informatics"/>
        </authorList>
    </citation>
    <scope>NUCLEOTIDE SEQUENCE [LARGE SCALE GENOMIC DNA]</scope>
    <source>
        <strain evidence="1 2">NCTC13032</strain>
    </source>
</reference>